<accession>A0AAD4QS29</accession>
<reference evidence="2" key="1">
    <citation type="submission" date="2022-01" db="EMBL/GenBank/DDBJ databases">
        <title>Genome Sequence Resource for Two Populations of Ditylenchus destructor, the Migratory Endoparasitic Phytonematode.</title>
        <authorList>
            <person name="Zhang H."/>
            <person name="Lin R."/>
            <person name="Xie B."/>
        </authorList>
    </citation>
    <scope>NUCLEOTIDE SEQUENCE</scope>
    <source>
        <strain evidence="2">BazhouSP</strain>
    </source>
</reference>
<dbReference type="AlphaFoldDB" id="A0AAD4QS29"/>
<dbReference type="Proteomes" id="UP001201812">
    <property type="component" value="Unassembled WGS sequence"/>
</dbReference>
<feature type="region of interest" description="Disordered" evidence="1">
    <location>
        <begin position="1"/>
        <end position="32"/>
    </location>
</feature>
<gene>
    <name evidence="2" type="ORF">DdX_19941</name>
</gene>
<evidence type="ECO:0000313" key="3">
    <source>
        <dbReference type="Proteomes" id="UP001201812"/>
    </source>
</evidence>
<organism evidence="2 3">
    <name type="scientific">Ditylenchus destructor</name>
    <dbReference type="NCBI Taxonomy" id="166010"/>
    <lineage>
        <taxon>Eukaryota</taxon>
        <taxon>Metazoa</taxon>
        <taxon>Ecdysozoa</taxon>
        <taxon>Nematoda</taxon>
        <taxon>Chromadorea</taxon>
        <taxon>Rhabditida</taxon>
        <taxon>Tylenchina</taxon>
        <taxon>Tylenchomorpha</taxon>
        <taxon>Sphaerularioidea</taxon>
        <taxon>Anguinidae</taxon>
        <taxon>Anguininae</taxon>
        <taxon>Ditylenchus</taxon>
    </lineage>
</organism>
<protein>
    <submittedName>
        <fullName evidence="2">Uncharacterized protein</fullName>
    </submittedName>
</protein>
<comment type="caution">
    <text evidence="2">The sequence shown here is derived from an EMBL/GenBank/DDBJ whole genome shotgun (WGS) entry which is preliminary data.</text>
</comment>
<name>A0AAD4QS29_9BILA</name>
<evidence type="ECO:0000313" key="2">
    <source>
        <dbReference type="EMBL" id="KAI1694780.1"/>
    </source>
</evidence>
<evidence type="ECO:0000256" key="1">
    <source>
        <dbReference type="SAM" id="MobiDB-lite"/>
    </source>
</evidence>
<keyword evidence="3" id="KW-1185">Reference proteome</keyword>
<proteinExistence type="predicted"/>
<sequence length="139" mass="15598">MKSRQRSKSMENGQDSPAAQKRRRSQSLVEQMPAANVITQGLGPQANVIIQGLGPPAKRRVCKVVASDRPVRLEHSTHYSRGKRMAVTNAGNKTVHKWFEQRRNKRADGTELLNVPQPEYACIALEYNNDHVDVVNRIG</sequence>
<dbReference type="EMBL" id="JAKKPZ010000472">
    <property type="protein sequence ID" value="KAI1694780.1"/>
    <property type="molecule type" value="Genomic_DNA"/>
</dbReference>